<organism evidence="2 3">
    <name type="scientific">Coniosporium apollinis</name>
    <dbReference type="NCBI Taxonomy" id="61459"/>
    <lineage>
        <taxon>Eukaryota</taxon>
        <taxon>Fungi</taxon>
        <taxon>Dikarya</taxon>
        <taxon>Ascomycota</taxon>
        <taxon>Pezizomycotina</taxon>
        <taxon>Dothideomycetes</taxon>
        <taxon>Dothideomycetes incertae sedis</taxon>
        <taxon>Coniosporium</taxon>
    </lineage>
</organism>
<comment type="caution">
    <text evidence="2">The sequence shown here is derived from an EMBL/GenBank/DDBJ whole genome shotgun (WGS) entry which is preliminary data.</text>
</comment>
<sequence>MESELENMVDFLPGHQDNGNNKRSTDGTSSPDPQRKRQRFGFQEITTHVTPLTGNDSIILLADDGRRNAIGENRTASMFQSQSEVAIRPEDRIGWDERHETDQIEGLNSAPRASVANADGNEPVARKDATTEEHGHAVYADTTKSTEEVALDDDRSASVSNTSFNQSDPTRQTSGEDEQNLDLTCSSVEDDYHTNPSVTEMAGFGSGYHGSPESVIVDEPTTLTISNEYSATYIGLSGEDFRQADIGEMDHEYVTDAADAARNGPEHSHSPAADTDPTQRGTAEDLNAELPPATSPSSTGDDSRTGSAVADARYDLRSGTIHCTLPITLKAKQPARATVTRNTPEDDNESGSEIGVGEIERATEYFTVKDNTSPFYTVELRASYSTPWHSPKPWGSLEGLASIKWNGITYKIGDIIHVRQDDERDPVEIAEIAEIKDLGDTRSVL</sequence>
<feature type="region of interest" description="Disordered" evidence="1">
    <location>
        <begin position="106"/>
        <end position="179"/>
    </location>
</feature>
<name>A0ABQ9NKK9_9PEZI</name>
<evidence type="ECO:0000313" key="3">
    <source>
        <dbReference type="Proteomes" id="UP001172684"/>
    </source>
</evidence>
<feature type="region of interest" description="Disordered" evidence="1">
    <location>
        <begin position="1"/>
        <end position="48"/>
    </location>
</feature>
<feature type="region of interest" description="Disordered" evidence="1">
    <location>
        <begin position="260"/>
        <end position="308"/>
    </location>
</feature>
<feature type="compositionally biased region" description="Polar residues" evidence="1">
    <location>
        <begin position="157"/>
        <end position="173"/>
    </location>
</feature>
<evidence type="ECO:0000313" key="2">
    <source>
        <dbReference type="EMBL" id="KAJ9655815.1"/>
    </source>
</evidence>
<feature type="compositionally biased region" description="Basic and acidic residues" evidence="1">
    <location>
        <begin position="144"/>
        <end position="156"/>
    </location>
</feature>
<protein>
    <submittedName>
        <fullName evidence="2">Uncharacterized protein</fullName>
    </submittedName>
</protein>
<dbReference type="EMBL" id="JAPDRL010000151">
    <property type="protein sequence ID" value="KAJ9655815.1"/>
    <property type="molecule type" value="Genomic_DNA"/>
</dbReference>
<reference evidence="2" key="1">
    <citation type="submission" date="2022-10" db="EMBL/GenBank/DDBJ databases">
        <title>Culturing micro-colonial fungi from biological soil crusts in the Mojave desert and describing Neophaeococcomyces mojavensis, and introducing the new genera and species Taxawa tesnikishii.</title>
        <authorList>
            <person name="Kurbessoian T."/>
            <person name="Stajich J.E."/>
        </authorList>
    </citation>
    <scope>NUCLEOTIDE SEQUENCE</scope>
    <source>
        <strain evidence="2">TK_1</strain>
    </source>
</reference>
<dbReference type="Proteomes" id="UP001172684">
    <property type="component" value="Unassembled WGS sequence"/>
</dbReference>
<feature type="region of interest" description="Disordered" evidence="1">
    <location>
        <begin position="334"/>
        <end position="355"/>
    </location>
</feature>
<keyword evidence="3" id="KW-1185">Reference proteome</keyword>
<gene>
    <name evidence="2" type="ORF">H2201_008725</name>
</gene>
<feature type="compositionally biased region" description="Polar residues" evidence="1">
    <location>
        <begin position="17"/>
        <end position="32"/>
    </location>
</feature>
<proteinExistence type="predicted"/>
<evidence type="ECO:0000256" key="1">
    <source>
        <dbReference type="SAM" id="MobiDB-lite"/>
    </source>
</evidence>
<feature type="non-terminal residue" evidence="2">
    <location>
        <position position="445"/>
    </location>
</feature>
<feature type="compositionally biased region" description="Basic and acidic residues" evidence="1">
    <location>
        <begin position="124"/>
        <end position="136"/>
    </location>
</feature>
<accession>A0ABQ9NKK9</accession>